<dbReference type="Pfam" id="PF04893">
    <property type="entry name" value="Yip1"/>
    <property type="match status" value="1"/>
</dbReference>
<dbReference type="InterPro" id="IPR045231">
    <property type="entry name" value="Yip1/4-like"/>
</dbReference>
<evidence type="ECO:0000313" key="10">
    <source>
        <dbReference type="Proteomes" id="UP000001307"/>
    </source>
</evidence>
<evidence type="ECO:0000256" key="5">
    <source>
        <dbReference type="ARBA" id="ARBA00023136"/>
    </source>
</evidence>
<feature type="transmembrane region" description="Helical" evidence="6">
    <location>
        <begin position="152"/>
        <end position="169"/>
    </location>
</feature>
<accession>E4X9U6</accession>
<protein>
    <recommendedName>
        <fullName evidence="6">Protein YIPF</fullName>
    </recommendedName>
</protein>
<dbReference type="Proteomes" id="UP000001307">
    <property type="component" value="Unassembled WGS sequence"/>
</dbReference>
<reference evidence="8 10" key="1">
    <citation type="journal article" date="2010" name="Science">
        <title>Plasticity of animal genome architecture unmasked by rapid evolution of a pelagic tunicate.</title>
        <authorList>
            <person name="Denoeud F."/>
            <person name="Henriet S."/>
            <person name="Mungpakdee S."/>
            <person name="Aury J.M."/>
            <person name="Da Silva C."/>
            <person name="Brinkmann H."/>
            <person name="Mikhaleva J."/>
            <person name="Olsen L.C."/>
            <person name="Jubin C."/>
            <person name="Canestro C."/>
            <person name="Bouquet J.M."/>
            <person name="Danks G."/>
            <person name="Poulain J."/>
            <person name="Campsteijn C."/>
            <person name="Adamski M."/>
            <person name="Cross I."/>
            <person name="Yadetie F."/>
            <person name="Muffato M."/>
            <person name="Louis A."/>
            <person name="Butcher S."/>
            <person name="Tsagkogeorga G."/>
            <person name="Konrad A."/>
            <person name="Singh S."/>
            <person name="Jensen M.F."/>
            <person name="Cong E.H."/>
            <person name="Eikeseth-Otteraa H."/>
            <person name="Noel B."/>
            <person name="Anthouard V."/>
            <person name="Porcel B.M."/>
            <person name="Kachouri-Lafond R."/>
            <person name="Nishino A."/>
            <person name="Ugolini M."/>
            <person name="Chourrout P."/>
            <person name="Nishida H."/>
            <person name="Aasland R."/>
            <person name="Huzurbazar S."/>
            <person name="Westhof E."/>
            <person name="Delsuc F."/>
            <person name="Lehrach H."/>
            <person name="Reinhardt R."/>
            <person name="Weissenbach J."/>
            <person name="Roy S.W."/>
            <person name="Artiguenave F."/>
            <person name="Postlethwait J.H."/>
            <person name="Manak J.R."/>
            <person name="Thompson E.M."/>
            <person name="Jaillon O."/>
            <person name="Du Pasquier L."/>
            <person name="Boudinot P."/>
            <person name="Liberles D.A."/>
            <person name="Volff J.N."/>
            <person name="Philippe H."/>
            <person name="Lenhard B."/>
            <person name="Roest Crollius H."/>
            <person name="Wincker P."/>
            <person name="Chourrout D."/>
        </authorList>
    </citation>
    <scope>NUCLEOTIDE SEQUENCE [LARGE SCALE GENOMIC DNA]</scope>
</reference>
<feature type="transmembrane region" description="Helical" evidence="6">
    <location>
        <begin position="120"/>
        <end position="145"/>
    </location>
</feature>
<dbReference type="EMBL" id="FN656603">
    <property type="protein sequence ID" value="CBY41724.1"/>
    <property type="molecule type" value="Genomic_DNA"/>
</dbReference>
<name>E4X9U6_OIKDI</name>
<evidence type="ECO:0000313" key="9">
    <source>
        <dbReference type="EMBL" id="CBY41724.1"/>
    </source>
</evidence>
<dbReference type="GO" id="GO:0000139">
    <property type="term" value="C:Golgi membrane"/>
    <property type="evidence" value="ECO:0007669"/>
    <property type="project" value="UniProtKB-SubCell"/>
</dbReference>
<evidence type="ECO:0000313" key="8">
    <source>
        <dbReference type="EMBL" id="CBY08503.1"/>
    </source>
</evidence>
<sequence length="210" mass="23553">MAEFESTSYSFGDLSGEMDQPIMTVCDDDDFDEPVRETIMRDLRDVGHKFKHVVFPLKEGSNLLLRDWDLWGPLLLCMVVGAILHEGQGGPHFTQFFVLFWMGSAVVTLNNKLLGGTISFFQSVCVLGYCIAPLVGALLFCRIVLISTQGAFLLRFALRFVVTLVAFGWSSRAAMCFIGDTAPSDRRFLAVYPMVLFYFIISWLVITYSG</sequence>
<comment type="caution">
    <text evidence="6">Lacks conserved residue(s) required for the propagation of feature annotation.</text>
</comment>
<dbReference type="GO" id="GO:0006888">
    <property type="term" value="P:endoplasmic reticulum to Golgi vesicle-mediated transport"/>
    <property type="evidence" value="ECO:0007669"/>
    <property type="project" value="InterPro"/>
</dbReference>
<feature type="transmembrane region" description="Helical" evidence="6">
    <location>
        <begin position="189"/>
        <end position="208"/>
    </location>
</feature>
<evidence type="ECO:0000256" key="2">
    <source>
        <dbReference type="ARBA" id="ARBA00010596"/>
    </source>
</evidence>
<evidence type="ECO:0000259" key="7">
    <source>
        <dbReference type="Pfam" id="PF04893"/>
    </source>
</evidence>
<evidence type="ECO:0000256" key="4">
    <source>
        <dbReference type="ARBA" id="ARBA00022989"/>
    </source>
</evidence>
<keyword evidence="4 6" id="KW-1133">Transmembrane helix</keyword>
<dbReference type="PANTHER" id="PTHR21236">
    <property type="entry name" value="GOLGI MEMBRANE PROTEIN YIP1"/>
    <property type="match status" value="1"/>
</dbReference>
<organism evidence="8 10">
    <name type="scientific">Oikopleura dioica</name>
    <name type="common">Tunicate</name>
    <dbReference type="NCBI Taxonomy" id="34765"/>
    <lineage>
        <taxon>Eukaryota</taxon>
        <taxon>Metazoa</taxon>
        <taxon>Chordata</taxon>
        <taxon>Tunicata</taxon>
        <taxon>Appendicularia</taxon>
        <taxon>Copelata</taxon>
        <taxon>Oikopleuridae</taxon>
        <taxon>Oikopleura</taxon>
    </lineage>
</organism>
<keyword evidence="10" id="KW-1185">Reference proteome</keyword>
<keyword evidence="5 6" id="KW-0472">Membrane</keyword>
<comment type="subcellular location">
    <subcellularLocation>
        <location evidence="6">Golgi apparatus membrane</location>
        <topology evidence="6">Multi-pass membrane protein</topology>
    </subcellularLocation>
    <subcellularLocation>
        <location evidence="1">Membrane</location>
        <topology evidence="1">Multi-pass membrane protein</topology>
    </subcellularLocation>
</comment>
<dbReference type="GO" id="GO:0005802">
    <property type="term" value="C:trans-Golgi network"/>
    <property type="evidence" value="ECO:0007669"/>
    <property type="project" value="TreeGrafter"/>
</dbReference>
<dbReference type="Proteomes" id="UP000011014">
    <property type="component" value="Unassembled WGS sequence"/>
</dbReference>
<evidence type="ECO:0000256" key="6">
    <source>
        <dbReference type="RuleBase" id="RU361264"/>
    </source>
</evidence>
<gene>
    <name evidence="8" type="ORF">GSOID_T00005076001</name>
    <name evidence="9" type="ORF">GSOID_T00023812001</name>
</gene>
<keyword evidence="3 6" id="KW-0812">Transmembrane</keyword>
<comment type="similarity">
    <text evidence="2 6">Belongs to the YIP1 family.</text>
</comment>
<feature type="transmembrane region" description="Helical" evidence="6">
    <location>
        <begin position="96"/>
        <end position="114"/>
    </location>
</feature>
<dbReference type="InterPro" id="IPR006977">
    <property type="entry name" value="Yip1_dom"/>
</dbReference>
<dbReference type="AlphaFoldDB" id="E4X9U6"/>
<evidence type="ECO:0000256" key="1">
    <source>
        <dbReference type="ARBA" id="ARBA00004141"/>
    </source>
</evidence>
<dbReference type="OrthoDB" id="411251at2759"/>
<feature type="domain" description="Yip1" evidence="7">
    <location>
        <begin position="62"/>
        <end position="204"/>
    </location>
</feature>
<dbReference type="EMBL" id="FN653031">
    <property type="protein sequence ID" value="CBY08503.1"/>
    <property type="molecule type" value="Genomic_DNA"/>
</dbReference>
<evidence type="ECO:0000256" key="3">
    <source>
        <dbReference type="ARBA" id="ARBA00022692"/>
    </source>
</evidence>
<proteinExistence type="inferred from homology"/>
<dbReference type="PANTHER" id="PTHR21236:SF1">
    <property type="entry name" value="PROTEIN YIPF6"/>
    <property type="match status" value="1"/>
</dbReference>